<dbReference type="Pfam" id="PF00561">
    <property type="entry name" value="Abhydrolase_1"/>
    <property type="match status" value="1"/>
</dbReference>
<evidence type="ECO:0000313" key="3">
    <source>
        <dbReference type="Proteomes" id="UP001431532"/>
    </source>
</evidence>
<dbReference type="AlphaFoldDB" id="A0AAW6UDM0"/>
<evidence type="ECO:0000313" key="2">
    <source>
        <dbReference type="EMBL" id="MDI6453088.1"/>
    </source>
</evidence>
<dbReference type="RefSeq" id="WP_282839517.1">
    <property type="nucleotide sequence ID" value="NZ_JASCXW010000017.1"/>
</dbReference>
<protein>
    <submittedName>
        <fullName evidence="2">Alpha/beta hydrolase</fullName>
    </submittedName>
</protein>
<feature type="domain" description="AB hydrolase-1" evidence="1">
    <location>
        <begin position="17"/>
        <end position="142"/>
    </location>
</feature>
<dbReference type="Proteomes" id="UP001431532">
    <property type="component" value="Unassembled WGS sequence"/>
</dbReference>
<dbReference type="PANTHER" id="PTHR43194:SF2">
    <property type="entry name" value="PEROXISOMAL MEMBRANE PROTEIN LPX1"/>
    <property type="match status" value="1"/>
</dbReference>
<dbReference type="SUPFAM" id="SSF53474">
    <property type="entry name" value="alpha/beta-Hydrolases"/>
    <property type="match status" value="1"/>
</dbReference>
<dbReference type="InterPro" id="IPR000073">
    <property type="entry name" value="AB_hydrolase_1"/>
</dbReference>
<sequence>MKLEVLRKLAKKKTNQPPLLFIHGAAGGAWYFKHFLSYFSNHGYDCYALSLRGHGKSEGYEDIDTYRLDDYVSDVKSVVSILKKKPILIGHSMGGAITQRFISDYQDEIHAAILLSSAEAGGIDKDSHLGLFFNDTRDFLRKLKKENPNEKITLDHLLNQTIFSNRMNPTELSEIRKRLTKESSLVKKDLLEPFIDDYTRITIPIGVIGSKDDMIIDESKIMKTASAFNVAPIILNDLCHFLTIDPNWENAAHAILVTIRSFK</sequence>
<reference evidence="2" key="1">
    <citation type="submission" date="2023-05" db="EMBL/GenBank/DDBJ databases">
        <title>Mariniplasma microaerophilum sp. nov., a novel anaerobic mollicute isolated from terrestrial mud volcano, Taman Peninsula, Russia.</title>
        <authorList>
            <person name="Khomyakova M.A."/>
            <person name="Merkel A.Y."/>
            <person name="Slobodkin A.I."/>
        </authorList>
    </citation>
    <scope>NUCLEOTIDE SEQUENCE</scope>
    <source>
        <strain evidence="2">M4Ah</strain>
    </source>
</reference>
<evidence type="ECO:0000259" key="1">
    <source>
        <dbReference type="Pfam" id="PF00561"/>
    </source>
</evidence>
<dbReference type="PANTHER" id="PTHR43194">
    <property type="entry name" value="HYDROLASE ALPHA/BETA FOLD FAMILY"/>
    <property type="match status" value="1"/>
</dbReference>
<dbReference type="Gene3D" id="3.40.50.1820">
    <property type="entry name" value="alpha/beta hydrolase"/>
    <property type="match status" value="1"/>
</dbReference>
<gene>
    <name evidence="2" type="ORF">QJ521_05900</name>
</gene>
<dbReference type="InterPro" id="IPR029058">
    <property type="entry name" value="AB_hydrolase_fold"/>
</dbReference>
<keyword evidence="3" id="KW-1185">Reference proteome</keyword>
<dbReference type="EMBL" id="JASCXW010000017">
    <property type="protein sequence ID" value="MDI6453088.1"/>
    <property type="molecule type" value="Genomic_DNA"/>
</dbReference>
<dbReference type="InterPro" id="IPR050228">
    <property type="entry name" value="Carboxylesterase_BioH"/>
</dbReference>
<dbReference type="GO" id="GO:0016787">
    <property type="term" value="F:hydrolase activity"/>
    <property type="evidence" value="ECO:0007669"/>
    <property type="project" value="UniProtKB-KW"/>
</dbReference>
<proteinExistence type="predicted"/>
<name>A0AAW6UDM0_9MOLU</name>
<organism evidence="2 3">
    <name type="scientific">Peloplasma aerotolerans</name>
    <dbReference type="NCBI Taxonomy" id="3044389"/>
    <lineage>
        <taxon>Bacteria</taxon>
        <taxon>Bacillati</taxon>
        <taxon>Mycoplasmatota</taxon>
        <taxon>Mollicutes</taxon>
        <taxon>Acholeplasmatales</taxon>
        <taxon>Acholeplasmataceae</taxon>
        <taxon>Peloplasma</taxon>
    </lineage>
</organism>
<comment type="caution">
    <text evidence="2">The sequence shown here is derived from an EMBL/GenBank/DDBJ whole genome shotgun (WGS) entry which is preliminary data.</text>
</comment>
<keyword evidence="2" id="KW-0378">Hydrolase</keyword>
<accession>A0AAW6UDM0</accession>